<dbReference type="AlphaFoldDB" id="A0A3Q0JF35"/>
<dbReference type="PROSITE" id="PS51569">
    <property type="entry name" value="DOT1"/>
    <property type="match status" value="1"/>
</dbReference>
<keyword evidence="14" id="KW-1185">Reference proteome</keyword>
<dbReference type="PANTHER" id="PTHR21451:SF0">
    <property type="entry name" value="HISTONE-LYSINE N-METHYLTRANSFERASE, H3 LYSINE-79 SPECIFIC"/>
    <property type="match status" value="1"/>
</dbReference>
<accession>A0A3Q0JF35</accession>
<dbReference type="KEGG" id="dci:103524367"/>
<comment type="miscellaneous">
    <text evidence="11">In contrast to other lysine histone methyltransferases, it does not contain a SET domain, suggesting the existence of another mechanism for methylation of lysine residues of histones.</text>
</comment>
<evidence type="ECO:0000256" key="8">
    <source>
        <dbReference type="ARBA" id="ARBA00023242"/>
    </source>
</evidence>
<gene>
    <name evidence="15" type="primary">LOC103524367</name>
</gene>
<dbReference type="InterPro" id="IPR029063">
    <property type="entry name" value="SAM-dependent_MTases_sf"/>
</dbReference>
<evidence type="ECO:0000256" key="9">
    <source>
        <dbReference type="ARBA" id="ARBA00029821"/>
    </source>
</evidence>
<dbReference type="GeneID" id="103524367"/>
<feature type="compositionally biased region" description="Low complexity" evidence="12">
    <location>
        <begin position="326"/>
        <end position="340"/>
    </location>
</feature>
<evidence type="ECO:0000256" key="5">
    <source>
        <dbReference type="ARBA" id="ARBA00022679"/>
    </source>
</evidence>
<comment type="catalytic activity">
    <reaction evidence="10 11">
        <text>L-lysyl(79)-[histone H3] + 3 S-adenosyl-L-methionine = N(6),N(6),N(6)-trimethyl-L-lysyl(79)-[histone H3] + 3 S-adenosyl-L-homocysteine + 3 H(+)</text>
        <dbReference type="Rhea" id="RHEA:60328"/>
        <dbReference type="Rhea" id="RHEA-COMP:15549"/>
        <dbReference type="Rhea" id="RHEA-COMP:15552"/>
        <dbReference type="ChEBI" id="CHEBI:15378"/>
        <dbReference type="ChEBI" id="CHEBI:29969"/>
        <dbReference type="ChEBI" id="CHEBI:57856"/>
        <dbReference type="ChEBI" id="CHEBI:59789"/>
        <dbReference type="ChEBI" id="CHEBI:61961"/>
        <dbReference type="EC" id="2.1.1.360"/>
    </reaction>
</comment>
<feature type="region of interest" description="Disordered" evidence="12">
    <location>
        <begin position="244"/>
        <end position="369"/>
    </location>
</feature>
<evidence type="ECO:0000256" key="10">
    <source>
        <dbReference type="ARBA" id="ARBA00047770"/>
    </source>
</evidence>
<evidence type="ECO:0000256" key="11">
    <source>
        <dbReference type="RuleBase" id="RU271113"/>
    </source>
</evidence>
<feature type="compositionally biased region" description="Basic residues" evidence="12">
    <location>
        <begin position="306"/>
        <end position="321"/>
    </location>
</feature>
<dbReference type="Pfam" id="PF08123">
    <property type="entry name" value="DOT1"/>
    <property type="match status" value="1"/>
</dbReference>
<keyword evidence="6 11" id="KW-0949">S-adenosyl-L-methionine</keyword>
<evidence type="ECO:0000256" key="3">
    <source>
        <dbReference type="ARBA" id="ARBA00020987"/>
    </source>
</evidence>
<feature type="region of interest" description="Disordered" evidence="12">
    <location>
        <begin position="544"/>
        <end position="611"/>
    </location>
</feature>
<evidence type="ECO:0000259" key="13">
    <source>
        <dbReference type="PROSITE" id="PS51569"/>
    </source>
</evidence>
<comment type="subcellular location">
    <subcellularLocation>
        <location evidence="1 11">Nucleus</location>
    </subcellularLocation>
</comment>
<evidence type="ECO:0000256" key="1">
    <source>
        <dbReference type="ARBA" id="ARBA00004123"/>
    </source>
</evidence>
<keyword evidence="4 11" id="KW-0489">Methyltransferase</keyword>
<dbReference type="FunFam" id="3.40.50.150:FF:000033">
    <property type="entry name" value="Histone-lysine N-methyltransferase, H3 lysine-79 specific"/>
    <property type="match status" value="1"/>
</dbReference>
<dbReference type="GO" id="GO:0035097">
    <property type="term" value="C:histone methyltransferase complex"/>
    <property type="evidence" value="ECO:0007669"/>
    <property type="project" value="UniProtKB-ARBA"/>
</dbReference>
<evidence type="ECO:0000256" key="6">
    <source>
        <dbReference type="ARBA" id="ARBA00022691"/>
    </source>
</evidence>
<dbReference type="GO" id="GO:0006281">
    <property type="term" value="P:DNA repair"/>
    <property type="evidence" value="ECO:0007669"/>
    <property type="project" value="TreeGrafter"/>
</dbReference>
<sequence>MTSERLLMKETRISLLSGKISRYHKMVLSGYNVQVIRENKGTSVIHTPDTPSRGLLRHIIQQTYNQSVTEPEKLNVYQPFSPFVYGETSFDLISRMIDQINATPDDVFVDLGSGVGQVVLQVAAATGCKICWGVEKADLPAKYAEMHTVFKRWMQWYGKRHGEFRLVKGDFLTEEHREKITQASIVFVNNFAFGPTVDHALKERFQDLKDGARIVSSKSFCPLNFRITDRNLTGRTCDARRDLTKQMNESSSSEDEETHSDETDNRPRVTTRRAWSDYCTNKSVRTSSEEENNNSTNVEIPPAKTKPQKKKKLRNRNHTRKTTPATTNPPVTHSTTSTPCTSPPPRTFQSRATTKRPQKTGGKVKRGKNKRPIKITGLDLLHQSFILPTYLLDSAHGNFVPPRTFQSRATTKRPQKTGGKVKRGKNKRPIKITGLDLLHSETLLSTTQDGGKKVPPGRGCVDQTLTSLSTATALPVSELHTELEIPPTPAETPYSLQMLLDILRNQYLAMIERLKSEKYKKEVEDQIEIEKHFVSPPLQVTMSTPSSLINNILPPRPDRISPSQCPRPNVYSPIGRRSSSPPSHHPPKPSPLATNHPPPSKSNSQNTSSRYTHVQLPRAEMKPYHASYFTDLPAEELFRNLAATLHSRLLSSQQAQASKHPGGQAPISPRNVDDMELEAVSRKRYSSPLRNDALPPVKKMFSPDLPPLPLPMVSRPDE</sequence>
<dbReference type="Gene3D" id="3.40.50.150">
    <property type="entry name" value="Vaccinia Virus protein VP39"/>
    <property type="match status" value="1"/>
</dbReference>
<dbReference type="GO" id="GO:0000077">
    <property type="term" value="P:DNA damage checkpoint signaling"/>
    <property type="evidence" value="ECO:0007669"/>
    <property type="project" value="TreeGrafter"/>
</dbReference>
<evidence type="ECO:0000313" key="15">
    <source>
        <dbReference type="RefSeq" id="XP_026687097.1"/>
    </source>
</evidence>
<keyword evidence="8 11" id="KW-0539">Nucleus</keyword>
<protein>
    <recommendedName>
        <fullName evidence="3 11">Histone-lysine N-methyltransferase, H3 lysine-79 specific</fullName>
        <ecNumber evidence="2 11">2.1.1.360</ecNumber>
    </recommendedName>
    <alternativeName>
        <fullName evidence="9 11">Histone H3-K79 methyltransferase</fullName>
    </alternativeName>
</protein>
<feature type="non-terminal residue" evidence="15">
    <location>
        <position position="718"/>
    </location>
</feature>
<evidence type="ECO:0000256" key="4">
    <source>
        <dbReference type="ARBA" id="ARBA00022603"/>
    </source>
</evidence>
<feature type="compositionally biased region" description="Basic residues" evidence="12">
    <location>
        <begin position="353"/>
        <end position="369"/>
    </location>
</feature>
<keyword evidence="5 11" id="KW-0808">Transferase</keyword>
<comment type="function">
    <text evidence="11">Histone methyltransferase that specifically trimethylates histone H3 to form H3K79me3. This methylation is required for telomere silencing and for the pachytene checkpoint during the meiotic cell cycle by allowing the recruitment of RAD9 to double strand breaks. Nucleosomes are preferred as substrate compared to free histone.</text>
</comment>
<evidence type="ECO:0000256" key="7">
    <source>
        <dbReference type="ARBA" id="ARBA00022853"/>
    </source>
</evidence>
<feature type="compositionally biased region" description="Polar residues" evidence="12">
    <location>
        <begin position="601"/>
        <end position="611"/>
    </location>
</feature>
<dbReference type="GO" id="GO:0140956">
    <property type="term" value="F:histone H3K79 trimethyltransferase activity"/>
    <property type="evidence" value="ECO:0007669"/>
    <property type="project" value="UniProtKB-EC"/>
</dbReference>
<dbReference type="STRING" id="121845.A0A3Q0JF35"/>
<keyword evidence="7 11" id="KW-0156">Chromatin regulator</keyword>
<dbReference type="Proteomes" id="UP000079169">
    <property type="component" value="Unplaced"/>
</dbReference>
<feature type="region of interest" description="Disordered" evidence="12">
    <location>
        <begin position="402"/>
        <end position="426"/>
    </location>
</feature>
<dbReference type="Gene3D" id="1.10.260.60">
    <property type="match status" value="1"/>
</dbReference>
<feature type="region of interest" description="Disordered" evidence="12">
    <location>
        <begin position="652"/>
        <end position="718"/>
    </location>
</feature>
<dbReference type="GO" id="GO:0032259">
    <property type="term" value="P:methylation"/>
    <property type="evidence" value="ECO:0007669"/>
    <property type="project" value="UniProtKB-KW"/>
</dbReference>
<name>A0A3Q0JF35_DIACI</name>
<evidence type="ECO:0000256" key="2">
    <source>
        <dbReference type="ARBA" id="ARBA00012190"/>
    </source>
</evidence>
<evidence type="ECO:0000313" key="14">
    <source>
        <dbReference type="Proteomes" id="UP000079169"/>
    </source>
</evidence>
<dbReference type="InterPro" id="IPR025789">
    <property type="entry name" value="DOT1_dom"/>
</dbReference>
<dbReference type="InterPro" id="IPR030445">
    <property type="entry name" value="H3-K79_meTrfase"/>
</dbReference>
<dbReference type="CDD" id="cd02440">
    <property type="entry name" value="AdoMet_MTases"/>
    <property type="match status" value="1"/>
</dbReference>
<feature type="domain" description="DOT1" evidence="13">
    <location>
        <begin position="1"/>
        <end position="283"/>
    </location>
</feature>
<dbReference type="SUPFAM" id="SSF53335">
    <property type="entry name" value="S-adenosyl-L-methionine-dependent methyltransferases"/>
    <property type="match status" value="1"/>
</dbReference>
<proteinExistence type="inferred from homology"/>
<comment type="similarity">
    <text evidence="11">Belongs to the class I-like SAM-binding methyltransferase superfamily. DOT1 family.</text>
</comment>
<dbReference type="PANTHER" id="PTHR21451">
    <property type="entry name" value="HISTONE H3 METHYLTRANSFERASE"/>
    <property type="match status" value="1"/>
</dbReference>
<dbReference type="EC" id="2.1.1.360" evidence="2 11"/>
<dbReference type="RefSeq" id="XP_026687097.1">
    <property type="nucleotide sequence ID" value="XM_026831296.1"/>
</dbReference>
<dbReference type="PaxDb" id="121845-A0A3Q0JF35"/>
<feature type="compositionally biased region" description="Basic residues" evidence="12">
    <location>
        <begin position="410"/>
        <end position="426"/>
    </location>
</feature>
<feature type="compositionally biased region" description="Low complexity" evidence="12">
    <location>
        <begin position="293"/>
        <end position="305"/>
    </location>
</feature>
<organism evidence="14 15">
    <name type="scientific">Diaphorina citri</name>
    <name type="common">Asian citrus psyllid</name>
    <dbReference type="NCBI Taxonomy" id="121845"/>
    <lineage>
        <taxon>Eukaryota</taxon>
        <taxon>Metazoa</taxon>
        <taxon>Ecdysozoa</taxon>
        <taxon>Arthropoda</taxon>
        <taxon>Hexapoda</taxon>
        <taxon>Insecta</taxon>
        <taxon>Pterygota</taxon>
        <taxon>Neoptera</taxon>
        <taxon>Paraneoptera</taxon>
        <taxon>Hemiptera</taxon>
        <taxon>Sternorrhyncha</taxon>
        <taxon>Psylloidea</taxon>
        <taxon>Psyllidae</taxon>
        <taxon>Diaphorininae</taxon>
        <taxon>Diaphorina</taxon>
    </lineage>
</organism>
<evidence type="ECO:0000256" key="12">
    <source>
        <dbReference type="SAM" id="MobiDB-lite"/>
    </source>
</evidence>
<reference evidence="15" key="1">
    <citation type="submission" date="2025-08" db="UniProtKB">
        <authorList>
            <consortium name="RefSeq"/>
        </authorList>
    </citation>
    <scope>IDENTIFICATION</scope>
</reference>